<evidence type="ECO:0000259" key="2">
    <source>
        <dbReference type="PROSITE" id="PS51272"/>
    </source>
</evidence>
<comment type="caution">
    <text evidence="3">The sequence shown here is derived from an EMBL/GenBank/DDBJ whole genome shotgun (WGS) entry which is preliminary data.</text>
</comment>
<dbReference type="STRING" id="1850517.A8708_27735"/>
<dbReference type="GO" id="GO:0030246">
    <property type="term" value="F:carbohydrate binding"/>
    <property type="evidence" value="ECO:0007669"/>
    <property type="project" value="InterPro"/>
</dbReference>
<sequence length="623" mass="67837">MQKYFKMQAVKSSLALLLVAGSMQFISKAALAEPVEEIPVLLSMGNEFVEVGATVTIPIKVTPNGEIASYNMQIDFDPKIFSISAINPRYGSSEMDTCVNTIEGCFQASFDNTAGWIRTAWIDMTTGTSNPHTIKEEQVLFDLVIQAKSEANASYFQIVDPTNRESLTVTDGNFTDQVPHQREVKFVGGSITAYMKSTDVPPPSGVPVYVDGKLQEKSATAVTTTVNNQVVMTITVDNKKVTELIEGNALKKVMLPIHSTTANVVIGELNGKLVKAMEGKEASIEIQTNLATYTLPASQIRIDNISDAIGKDIALEDIKISLKIAETSSDQTGNVESAARSGHFELIGKPVDFVIEASYGDKKVIVHQFNHYVLRSLVLPQGVDPAKMTTGVVANEDGSLTHVPTTIRKENETYYADIKSLTNSTYSVIWNSKTFQDVATHWSKTDVNDLASRLIIQGTTENQFSPDRSITRAEFTAIMLRALGLRSPKDTQDITFSDIGGADWYMQDVKTAVSYGLISGYEDGTFKPNGQITRAEAMVIIDRAMSITQLEKVKTDAAAIDLLSSFTDVTTIPSWARQAIASAVKQGIAQGAENKLAPSDNITRAQTATMIRRMLIKAGLINA</sequence>
<dbReference type="SUPFAM" id="SSF49384">
    <property type="entry name" value="Carbohydrate-binding domain"/>
    <property type="match status" value="1"/>
</dbReference>
<dbReference type="AlphaFoldDB" id="A0A198AA34"/>
<name>A0A198AA34_9BACL</name>
<dbReference type="InterPro" id="IPR008965">
    <property type="entry name" value="CBM2/CBM3_carb-bd_dom_sf"/>
</dbReference>
<feature type="domain" description="SLH" evidence="2">
    <location>
        <begin position="563"/>
        <end position="623"/>
    </location>
</feature>
<dbReference type="InterPro" id="IPR051465">
    <property type="entry name" value="Cell_Envelope_Struct_Comp"/>
</dbReference>
<gene>
    <name evidence="3" type="ORF">A8708_27735</name>
</gene>
<dbReference type="PROSITE" id="PS51272">
    <property type="entry name" value="SLH"/>
    <property type="match status" value="3"/>
</dbReference>
<dbReference type="Gene3D" id="2.60.40.680">
    <property type="match status" value="1"/>
</dbReference>
<dbReference type="GO" id="GO:0000272">
    <property type="term" value="P:polysaccharide catabolic process"/>
    <property type="evidence" value="ECO:0007669"/>
    <property type="project" value="InterPro"/>
</dbReference>
<dbReference type="InterPro" id="IPR002102">
    <property type="entry name" value="Cohesin_dom"/>
</dbReference>
<feature type="domain" description="SLH" evidence="2">
    <location>
        <begin position="492"/>
        <end position="555"/>
    </location>
</feature>
<feature type="chain" id="PRO_5039582344" description="SLH domain-containing protein" evidence="1">
    <location>
        <begin position="33"/>
        <end position="623"/>
    </location>
</feature>
<proteinExistence type="predicted"/>
<evidence type="ECO:0000256" key="1">
    <source>
        <dbReference type="SAM" id="SignalP"/>
    </source>
</evidence>
<dbReference type="InterPro" id="IPR001119">
    <property type="entry name" value="SLH_dom"/>
</dbReference>
<evidence type="ECO:0000313" key="3">
    <source>
        <dbReference type="EMBL" id="OAS17818.1"/>
    </source>
</evidence>
<feature type="domain" description="SLH" evidence="2">
    <location>
        <begin position="430"/>
        <end position="491"/>
    </location>
</feature>
<dbReference type="PANTHER" id="PTHR43308">
    <property type="entry name" value="OUTER MEMBRANE PROTEIN ALPHA-RELATED"/>
    <property type="match status" value="1"/>
</dbReference>
<keyword evidence="1" id="KW-0732">Signal</keyword>
<dbReference type="PANTHER" id="PTHR43308:SF5">
    <property type="entry name" value="S-LAYER PROTEIN _ PEPTIDOGLYCAN ENDO-BETA-N-ACETYLGLUCOSAMINIDASE"/>
    <property type="match status" value="1"/>
</dbReference>
<dbReference type="EMBL" id="LYPB01000069">
    <property type="protein sequence ID" value="OAS17818.1"/>
    <property type="molecule type" value="Genomic_DNA"/>
</dbReference>
<dbReference type="Pfam" id="PF00963">
    <property type="entry name" value="Cohesin"/>
    <property type="match status" value="1"/>
</dbReference>
<dbReference type="OrthoDB" id="663332at2"/>
<reference evidence="3 4" key="1">
    <citation type="submission" date="2016-05" db="EMBL/GenBank/DDBJ databases">
        <title>Paenibacillus sp. 1ZS3-15 nov., isolated from the rhizosphere soil.</title>
        <authorList>
            <person name="Zhang X.X."/>
            <person name="Zhang J."/>
        </authorList>
    </citation>
    <scope>NUCLEOTIDE SEQUENCE [LARGE SCALE GENOMIC DNA]</scope>
    <source>
        <strain evidence="3 4">1ZS3-15</strain>
    </source>
</reference>
<protein>
    <recommendedName>
        <fullName evidence="2">SLH domain-containing protein</fullName>
    </recommendedName>
</protein>
<dbReference type="Proteomes" id="UP000078454">
    <property type="component" value="Unassembled WGS sequence"/>
</dbReference>
<keyword evidence="4" id="KW-1185">Reference proteome</keyword>
<dbReference type="RefSeq" id="WP_068664771.1">
    <property type="nucleotide sequence ID" value="NZ_LYPB01000069.1"/>
</dbReference>
<feature type="signal peptide" evidence="1">
    <location>
        <begin position="1"/>
        <end position="32"/>
    </location>
</feature>
<accession>A0A198AA34</accession>
<dbReference type="Pfam" id="PF00395">
    <property type="entry name" value="SLH"/>
    <property type="match status" value="3"/>
</dbReference>
<organism evidence="3 4">
    <name type="scientific">Paenibacillus oryzisoli</name>
    <dbReference type="NCBI Taxonomy" id="1850517"/>
    <lineage>
        <taxon>Bacteria</taxon>
        <taxon>Bacillati</taxon>
        <taxon>Bacillota</taxon>
        <taxon>Bacilli</taxon>
        <taxon>Bacillales</taxon>
        <taxon>Paenibacillaceae</taxon>
        <taxon>Paenibacillus</taxon>
    </lineage>
</organism>
<evidence type="ECO:0000313" key="4">
    <source>
        <dbReference type="Proteomes" id="UP000078454"/>
    </source>
</evidence>